<feature type="transmembrane region" description="Helical" evidence="9">
    <location>
        <begin position="483"/>
        <end position="501"/>
    </location>
</feature>
<dbReference type="NCBIfam" id="TIGR00711">
    <property type="entry name" value="efflux_EmrB"/>
    <property type="match status" value="1"/>
</dbReference>
<feature type="transmembrane region" description="Helical" evidence="9">
    <location>
        <begin position="137"/>
        <end position="158"/>
    </location>
</feature>
<dbReference type="InterPro" id="IPR020846">
    <property type="entry name" value="MFS_dom"/>
</dbReference>
<feature type="transmembrane region" description="Helical" evidence="9">
    <location>
        <begin position="38"/>
        <end position="57"/>
    </location>
</feature>
<evidence type="ECO:0000259" key="10">
    <source>
        <dbReference type="PROSITE" id="PS50850"/>
    </source>
</evidence>
<feature type="transmembrane region" description="Helical" evidence="9">
    <location>
        <begin position="164"/>
        <end position="186"/>
    </location>
</feature>
<dbReference type="PROSITE" id="PS50850">
    <property type="entry name" value="MFS"/>
    <property type="match status" value="1"/>
</dbReference>
<comment type="subcellular location">
    <subcellularLocation>
        <location evidence="1">Cell membrane</location>
        <topology evidence="1">Multi-pass membrane protein</topology>
    </subcellularLocation>
</comment>
<dbReference type="CDD" id="cd17321">
    <property type="entry name" value="MFS_MMR_MDR_like"/>
    <property type="match status" value="1"/>
</dbReference>
<evidence type="ECO:0000256" key="5">
    <source>
        <dbReference type="ARBA" id="ARBA00022692"/>
    </source>
</evidence>
<dbReference type="PANTHER" id="PTHR42718:SF9">
    <property type="entry name" value="MAJOR FACILITATOR SUPERFAMILY MULTIDRUG TRANSPORTER MFSC"/>
    <property type="match status" value="1"/>
</dbReference>
<comment type="caution">
    <text evidence="11">The sequence shown here is derived from an EMBL/GenBank/DDBJ whole genome shotgun (WGS) entry which is preliminary data.</text>
</comment>
<keyword evidence="7 9" id="KW-0472">Membrane</keyword>
<feature type="domain" description="Major facilitator superfamily (MFS) profile" evidence="10">
    <location>
        <begin position="12"/>
        <end position="506"/>
    </location>
</feature>
<organism evidence="11 12">
    <name type="scientific">Anaerospora hongkongensis</name>
    <dbReference type="NCBI Taxonomy" id="244830"/>
    <lineage>
        <taxon>Bacteria</taxon>
        <taxon>Bacillati</taxon>
        <taxon>Bacillota</taxon>
        <taxon>Negativicutes</taxon>
        <taxon>Selenomonadales</taxon>
        <taxon>Sporomusaceae</taxon>
        <taxon>Anaerospora</taxon>
    </lineage>
</organism>
<feature type="transmembrane region" description="Helical" evidence="9">
    <location>
        <begin position="229"/>
        <end position="247"/>
    </location>
</feature>
<protein>
    <submittedName>
        <fullName evidence="11">EmrB/QacA subfamily drug resistance transporter</fullName>
    </submittedName>
</protein>
<feature type="transmembrane region" description="Helical" evidence="9">
    <location>
        <begin position="103"/>
        <end position="125"/>
    </location>
</feature>
<evidence type="ECO:0000313" key="12">
    <source>
        <dbReference type="Proteomes" id="UP000295063"/>
    </source>
</evidence>
<evidence type="ECO:0000256" key="8">
    <source>
        <dbReference type="SAM" id="MobiDB-lite"/>
    </source>
</evidence>
<dbReference type="OrthoDB" id="102502at2"/>
<feature type="transmembrane region" description="Helical" evidence="9">
    <location>
        <begin position="198"/>
        <end position="217"/>
    </location>
</feature>
<feature type="transmembrane region" description="Helical" evidence="9">
    <location>
        <begin position="331"/>
        <end position="350"/>
    </location>
</feature>
<dbReference type="PRINTS" id="PR01036">
    <property type="entry name" value="TCRTETB"/>
</dbReference>
<dbReference type="Gene3D" id="1.20.1250.20">
    <property type="entry name" value="MFS general substrate transporter like domains"/>
    <property type="match status" value="1"/>
</dbReference>
<dbReference type="SUPFAM" id="SSF103473">
    <property type="entry name" value="MFS general substrate transporter"/>
    <property type="match status" value="1"/>
</dbReference>
<dbReference type="InterPro" id="IPR036259">
    <property type="entry name" value="MFS_trans_sf"/>
</dbReference>
<dbReference type="GO" id="GO:0005886">
    <property type="term" value="C:plasma membrane"/>
    <property type="evidence" value="ECO:0007669"/>
    <property type="project" value="UniProtKB-SubCell"/>
</dbReference>
<keyword evidence="6 9" id="KW-1133">Transmembrane helix</keyword>
<keyword evidence="12" id="KW-1185">Reference proteome</keyword>
<feature type="transmembrane region" description="Helical" evidence="9">
    <location>
        <begin position="356"/>
        <end position="375"/>
    </location>
</feature>
<sequence>MEKTAYANKYMVLFTVTLGTMLSGYVSSSINIALPNIIQTFGFTMDSVVWVSLAYMLPYGATLPIMGKLGDQFGRKKMFLTGLTIFTAATLLVGLAWNSTILILFRILQGLGAGLLFPNSMALVADAFPPSERGQALGMWGAFAAAGSTLGPTIGGYIVEYMEWRLLFYSILPIALLALLLGSRVLEESKNDDSAAKIDYIGGFLLVFSLSCLLLALNQGSKEGWTSAYIVGLIFSTVVSMGAFLYMESHIKNPLVDLQLFTNVTFTVSNLVGFLSFLAMFGGLFLLPFYLRNILGYSAIKAGIALLPLMGSMVVLAPLGGRLADHFGSRIPASIGMAVMAAALFSFRLLDDQTPYSHIAIGLIIMGAGLAFTMSPLSNGVMGTLPKDKIGVGSGVFNLFKNIGGSVGVAIMGTLLNNRQIFHTAVSTNYIHGASEQATQLVAALQGGFAQQGFAAAEAKMAALTVVQGLVTKQAAVAAFDDVFLITAVLCAVGIIPALFIRDPKNNKQSDPAVSDKQADLIPVSS</sequence>
<dbReference type="EMBL" id="SLUI01000003">
    <property type="protein sequence ID" value="TCL38622.1"/>
    <property type="molecule type" value="Genomic_DNA"/>
</dbReference>
<feature type="region of interest" description="Disordered" evidence="8">
    <location>
        <begin position="507"/>
        <end position="526"/>
    </location>
</feature>
<evidence type="ECO:0000256" key="1">
    <source>
        <dbReference type="ARBA" id="ARBA00004651"/>
    </source>
</evidence>
<dbReference type="Pfam" id="PF07690">
    <property type="entry name" value="MFS_1"/>
    <property type="match status" value="1"/>
</dbReference>
<dbReference type="Gene3D" id="1.20.1720.10">
    <property type="entry name" value="Multidrug resistance protein D"/>
    <property type="match status" value="1"/>
</dbReference>
<evidence type="ECO:0000313" key="11">
    <source>
        <dbReference type="EMBL" id="TCL38622.1"/>
    </source>
</evidence>
<dbReference type="PANTHER" id="PTHR42718">
    <property type="entry name" value="MAJOR FACILITATOR SUPERFAMILY MULTIDRUG TRANSPORTER MFSC"/>
    <property type="match status" value="1"/>
</dbReference>
<evidence type="ECO:0000256" key="9">
    <source>
        <dbReference type="SAM" id="Phobius"/>
    </source>
</evidence>
<evidence type="ECO:0000256" key="3">
    <source>
        <dbReference type="ARBA" id="ARBA00022448"/>
    </source>
</evidence>
<dbReference type="InterPro" id="IPR004638">
    <property type="entry name" value="EmrB-like"/>
</dbReference>
<proteinExistence type="inferred from homology"/>
<feature type="transmembrane region" description="Helical" evidence="9">
    <location>
        <begin position="297"/>
        <end position="319"/>
    </location>
</feature>
<gene>
    <name evidence="11" type="ORF">EV210_10394</name>
</gene>
<accession>A0A4R1Q3N7</accession>
<dbReference type="AlphaFoldDB" id="A0A4R1Q3N7"/>
<dbReference type="RefSeq" id="WP_132076672.1">
    <property type="nucleotide sequence ID" value="NZ_SLUI01000003.1"/>
</dbReference>
<reference evidence="11 12" key="1">
    <citation type="submission" date="2019-03" db="EMBL/GenBank/DDBJ databases">
        <title>Genomic Encyclopedia of Type Strains, Phase IV (KMG-IV): sequencing the most valuable type-strain genomes for metagenomic binning, comparative biology and taxonomic classification.</title>
        <authorList>
            <person name="Goeker M."/>
        </authorList>
    </citation>
    <scope>NUCLEOTIDE SEQUENCE [LARGE SCALE GENOMIC DNA]</scope>
    <source>
        <strain evidence="11 12">DSM 15969</strain>
    </source>
</reference>
<dbReference type="InterPro" id="IPR011701">
    <property type="entry name" value="MFS"/>
</dbReference>
<dbReference type="GO" id="GO:0022857">
    <property type="term" value="F:transmembrane transporter activity"/>
    <property type="evidence" value="ECO:0007669"/>
    <property type="project" value="InterPro"/>
</dbReference>
<keyword evidence="3" id="KW-0813">Transport</keyword>
<evidence type="ECO:0000256" key="6">
    <source>
        <dbReference type="ARBA" id="ARBA00022989"/>
    </source>
</evidence>
<evidence type="ECO:0000256" key="4">
    <source>
        <dbReference type="ARBA" id="ARBA00022475"/>
    </source>
</evidence>
<evidence type="ECO:0000256" key="2">
    <source>
        <dbReference type="ARBA" id="ARBA00008537"/>
    </source>
</evidence>
<feature type="transmembrane region" description="Helical" evidence="9">
    <location>
        <begin position="78"/>
        <end position="97"/>
    </location>
</feature>
<keyword evidence="4" id="KW-1003">Cell membrane</keyword>
<dbReference type="Proteomes" id="UP000295063">
    <property type="component" value="Unassembled WGS sequence"/>
</dbReference>
<evidence type="ECO:0000256" key="7">
    <source>
        <dbReference type="ARBA" id="ARBA00023136"/>
    </source>
</evidence>
<keyword evidence="5 9" id="KW-0812">Transmembrane</keyword>
<feature type="transmembrane region" description="Helical" evidence="9">
    <location>
        <begin position="396"/>
        <end position="416"/>
    </location>
</feature>
<feature type="transmembrane region" description="Helical" evidence="9">
    <location>
        <begin position="268"/>
        <end position="291"/>
    </location>
</feature>
<comment type="similarity">
    <text evidence="2">Belongs to the major facilitator superfamily. EmrB family.</text>
</comment>
<name>A0A4R1Q3N7_9FIRM</name>